<keyword evidence="2" id="KW-0378">Hydrolase</keyword>
<proteinExistence type="inferred from homology"/>
<organism evidence="4">
    <name type="scientific">marine metagenome</name>
    <dbReference type="NCBI Taxonomy" id="408172"/>
    <lineage>
        <taxon>unclassified sequences</taxon>
        <taxon>metagenomes</taxon>
        <taxon>ecological metagenomes</taxon>
    </lineage>
</organism>
<protein>
    <recommendedName>
        <fullName evidence="3">LysM domain-containing protein</fullName>
    </recommendedName>
</protein>
<sequence>VKSPTLRFLLGLSISLVVLESQPTKAQEIDELQADLSQMLDAYSWKDARWGVLVVSLDQSDTLFSESPDSALSPASNLKLLTTAAALRILGPDFRFQTYLLSNSNIANDVLQGDLVLYGTGDPGISDLFFQEREDVLELLADQLEDSGIKTVGGDLVADASHLPGPLRPYSWDPKDLNDHFAAPVSALSFNENVVSFRVASSGRAGSRPEVHTIPENAGLDVRNLAITSPRGTRPHLSILREYPSNPIRIEGGIALGARDAWRQMTVSSPPHFTASVFRNVLLERGIRILGDIRVVRSPQRSVLTTITSPTHRERSRVRILAKHTSAPLSEYISVINKRSNNLFAELVFRTMGRTQEGLGSPEAGARAVSAALTEIGVPMEGVVQLDGSGLAAGNRTSAGTFVSLLQRMAETETWNHYWASLPQAGTRRELRRMYQTAAAGNLRAKTGTIEGVSALSGIVRSRDHERLAFSILLNGTPSTTRAKRVENLVGARLAEFVRSPEREPSTIVEEIDERIVVSGQSSQRYQVVSGDNLSSIAYRYGLTLNEMLQANPRIEPNRILAGQWLTIPQRGGGS</sequence>
<dbReference type="SUPFAM" id="SSF54106">
    <property type="entry name" value="LysM domain"/>
    <property type="match status" value="1"/>
</dbReference>
<dbReference type="PANTHER" id="PTHR30023:SF0">
    <property type="entry name" value="PENICILLIN-SENSITIVE CARBOXYPEPTIDASE A"/>
    <property type="match status" value="1"/>
</dbReference>
<dbReference type="EMBL" id="UINC01001777">
    <property type="protein sequence ID" value="SUZ88584.1"/>
    <property type="molecule type" value="Genomic_DNA"/>
</dbReference>
<dbReference type="AlphaFoldDB" id="A0A381RBI9"/>
<dbReference type="InterPro" id="IPR018392">
    <property type="entry name" value="LysM"/>
</dbReference>
<evidence type="ECO:0000313" key="4">
    <source>
        <dbReference type="EMBL" id="SUZ88584.1"/>
    </source>
</evidence>
<dbReference type="InterPro" id="IPR012338">
    <property type="entry name" value="Beta-lactam/transpept-like"/>
</dbReference>
<dbReference type="SUPFAM" id="SSF56601">
    <property type="entry name" value="beta-lactamase/transpeptidase-like"/>
    <property type="match status" value="1"/>
</dbReference>
<dbReference type="InterPro" id="IPR036779">
    <property type="entry name" value="LysM_dom_sf"/>
</dbReference>
<reference evidence="4" key="1">
    <citation type="submission" date="2018-05" db="EMBL/GenBank/DDBJ databases">
        <authorList>
            <person name="Lanie J.A."/>
            <person name="Ng W.-L."/>
            <person name="Kazmierczak K.M."/>
            <person name="Andrzejewski T.M."/>
            <person name="Davidsen T.M."/>
            <person name="Wayne K.J."/>
            <person name="Tettelin H."/>
            <person name="Glass J.I."/>
            <person name="Rusch D."/>
            <person name="Podicherti R."/>
            <person name="Tsui H.-C.T."/>
            <person name="Winkler M.E."/>
        </authorList>
    </citation>
    <scope>NUCLEOTIDE SEQUENCE</scope>
</reference>
<dbReference type="GO" id="GO:0000270">
    <property type="term" value="P:peptidoglycan metabolic process"/>
    <property type="evidence" value="ECO:0007669"/>
    <property type="project" value="TreeGrafter"/>
</dbReference>
<dbReference type="GO" id="GO:0004185">
    <property type="term" value="F:serine-type carboxypeptidase activity"/>
    <property type="evidence" value="ECO:0007669"/>
    <property type="project" value="InterPro"/>
</dbReference>
<dbReference type="PANTHER" id="PTHR30023">
    <property type="entry name" value="D-ALANYL-D-ALANINE CARBOXYPEPTIDASE"/>
    <property type="match status" value="1"/>
</dbReference>
<evidence type="ECO:0000256" key="2">
    <source>
        <dbReference type="ARBA" id="ARBA00022801"/>
    </source>
</evidence>
<feature type="non-terminal residue" evidence="4">
    <location>
        <position position="1"/>
    </location>
</feature>
<evidence type="ECO:0000259" key="3">
    <source>
        <dbReference type="PROSITE" id="PS51782"/>
    </source>
</evidence>
<dbReference type="SMART" id="SM00257">
    <property type="entry name" value="LysM"/>
    <property type="match status" value="1"/>
</dbReference>
<dbReference type="Pfam" id="PF02113">
    <property type="entry name" value="Peptidase_S13"/>
    <property type="match status" value="1"/>
</dbReference>
<dbReference type="Gene3D" id="3.50.80.20">
    <property type="entry name" value="D-Ala-D-Ala carboxypeptidase C, peptidase S13"/>
    <property type="match status" value="1"/>
</dbReference>
<dbReference type="GO" id="GO:0006508">
    <property type="term" value="P:proteolysis"/>
    <property type="evidence" value="ECO:0007669"/>
    <property type="project" value="InterPro"/>
</dbReference>
<feature type="domain" description="LysM" evidence="3">
    <location>
        <begin position="524"/>
        <end position="568"/>
    </location>
</feature>
<accession>A0A381RBI9</accession>
<dbReference type="Gene3D" id="3.40.710.10">
    <property type="entry name" value="DD-peptidase/beta-lactamase superfamily"/>
    <property type="match status" value="2"/>
</dbReference>
<dbReference type="InterPro" id="IPR000667">
    <property type="entry name" value="Peptidase_S13"/>
</dbReference>
<dbReference type="PROSITE" id="PS51782">
    <property type="entry name" value="LYSM"/>
    <property type="match status" value="1"/>
</dbReference>
<dbReference type="NCBIfam" id="TIGR00666">
    <property type="entry name" value="PBP4"/>
    <property type="match status" value="1"/>
</dbReference>
<comment type="similarity">
    <text evidence="1">Belongs to the peptidase S13 family.</text>
</comment>
<dbReference type="Gene3D" id="3.10.350.10">
    <property type="entry name" value="LysM domain"/>
    <property type="match status" value="1"/>
</dbReference>
<gene>
    <name evidence="4" type="ORF">METZ01_LOCUS41438</name>
</gene>
<dbReference type="PRINTS" id="PR00922">
    <property type="entry name" value="DADACBPTASE3"/>
</dbReference>
<name>A0A381RBI9_9ZZZZ</name>
<dbReference type="Pfam" id="PF01476">
    <property type="entry name" value="LysM"/>
    <property type="match status" value="1"/>
</dbReference>
<dbReference type="CDD" id="cd00118">
    <property type="entry name" value="LysM"/>
    <property type="match status" value="1"/>
</dbReference>
<evidence type="ECO:0000256" key="1">
    <source>
        <dbReference type="ARBA" id="ARBA00006096"/>
    </source>
</evidence>